<reference evidence="3" key="1">
    <citation type="submission" date="2021-08" db="EMBL/GenBank/DDBJ databases">
        <title>Draft genome sequence of the GABA producer Bifidobacterium adolescentis 4-2, isolated from healthy human feces.</title>
        <authorList>
            <person name="Altaib H."/>
            <person name="Niwa R."/>
            <person name="Abe M."/>
            <person name="Suzuki T."/>
        </authorList>
    </citation>
    <scope>NUCLEOTIDE SEQUENCE</scope>
    <source>
        <strain evidence="3">4-2</strain>
    </source>
</reference>
<evidence type="ECO:0000259" key="1">
    <source>
        <dbReference type="Pfam" id="PF04168"/>
    </source>
</evidence>
<dbReference type="InterPro" id="IPR007296">
    <property type="entry name" value="DUF403"/>
</dbReference>
<dbReference type="PANTHER" id="PTHR34595:SF7">
    <property type="entry name" value="SLL1039 PROTEIN"/>
    <property type="match status" value="1"/>
</dbReference>
<dbReference type="PANTHER" id="PTHR34595">
    <property type="entry name" value="BLR5612 PROTEIN"/>
    <property type="match status" value="1"/>
</dbReference>
<proteinExistence type="predicted"/>
<name>A0AAN4VJ79_BIFAD</name>
<dbReference type="Pfam" id="PF04174">
    <property type="entry name" value="CP_ATPgrasp_1"/>
    <property type="match status" value="1"/>
</dbReference>
<evidence type="ECO:0000259" key="2">
    <source>
        <dbReference type="Pfam" id="PF04174"/>
    </source>
</evidence>
<comment type="caution">
    <text evidence="3">The sequence shown here is derived from an EMBL/GenBank/DDBJ whole genome shotgun (WGS) entry which is preliminary data.</text>
</comment>
<evidence type="ECO:0000313" key="4">
    <source>
        <dbReference type="Proteomes" id="UP000886943"/>
    </source>
</evidence>
<dbReference type="Proteomes" id="UP000886943">
    <property type="component" value="Unassembled WGS sequence"/>
</dbReference>
<accession>A0AAN4VJ79</accession>
<dbReference type="InterPro" id="IPR051680">
    <property type="entry name" value="ATP-dep_Glu-Cys_Ligase-2"/>
</dbReference>
<dbReference type="Gene3D" id="3.40.50.11290">
    <property type="match status" value="1"/>
</dbReference>
<organism evidence="3 4">
    <name type="scientific">Bifidobacterium adolescentis</name>
    <dbReference type="NCBI Taxonomy" id="1680"/>
    <lineage>
        <taxon>Bacteria</taxon>
        <taxon>Bacillati</taxon>
        <taxon>Actinomycetota</taxon>
        <taxon>Actinomycetes</taxon>
        <taxon>Bifidobacteriales</taxon>
        <taxon>Bifidobacteriaceae</taxon>
        <taxon>Bifidobacterium</taxon>
    </lineage>
</organism>
<feature type="domain" description="DUF403" evidence="1">
    <location>
        <begin position="482"/>
        <end position="641"/>
    </location>
</feature>
<dbReference type="InterPro" id="IPR007302">
    <property type="entry name" value="CP_ATPgrasp"/>
</dbReference>
<protein>
    <recommendedName>
        <fullName evidence="5">UDP-N-acetylmuramate dehydrogenase</fullName>
    </recommendedName>
</protein>
<evidence type="ECO:0008006" key="5">
    <source>
        <dbReference type="Google" id="ProtNLM"/>
    </source>
</evidence>
<gene>
    <name evidence="3" type="ORF">BIFAD42_01360</name>
</gene>
<dbReference type="EMBL" id="BPPZ01000001">
    <property type="protein sequence ID" value="GJD13152.1"/>
    <property type="molecule type" value="Genomic_DNA"/>
</dbReference>
<dbReference type="Gene3D" id="3.30.1490.270">
    <property type="match status" value="1"/>
</dbReference>
<dbReference type="Pfam" id="PF04168">
    <property type="entry name" value="Alpha-E"/>
    <property type="match status" value="1"/>
</dbReference>
<dbReference type="AlphaFoldDB" id="A0AAN4VJ79"/>
<feature type="domain" description="Circularly permuted ATPgrasp" evidence="2">
    <location>
        <begin position="50"/>
        <end position="378"/>
    </location>
</feature>
<dbReference type="SUPFAM" id="SSF56059">
    <property type="entry name" value="Glutathione synthetase ATP-binding domain-like"/>
    <property type="match status" value="1"/>
</dbReference>
<sequence>MIESAARRLASELVDRRESINRELSRNGVRFGIYKNGEYHDRLFPYDPIPRIIESDEFDRMEAGLKQRVNALNAYLRDIYSDKQAIKDGIVPEEYVYTSAGYFPQVNGVTPPGGVFAHVAGEDLVQGQDGQWWVLEDNLRIPSGASYPLFARDIERRITPSLFRNVRVRDNRDYPRLLRQSMDFVSTDGIAVVLTPGRYNSAFFEHAYLAEKTGAALAFPEDLEVVDNKVYFLDYAGRKHRVGVVYRRLSDEYLDPFAFNPDSVIGVPGILSAYRSGNVAIVNAPGNGAADDKAIYYFVPNMIRYYLGEEPILHNAPTYMPMFDKDRKEVLDRLGELVIKDVAEAGGYGVVFGSSLDRSQREELAERIKAEPRRFIAQEVIQFKNIDVVDPETGQMSPRKCDLRAFVVTGKNTHAWYSGLTRYSSIPGQMIVNSSQGGGFKDTWVLAKETGVEHDYAPGSEVVRVLEQSRKHSLALVTASKADNLFWLGRYTERVFTTLSQFFPFYDRVMDTDVDAFRPFARALDLPEDFEDFDAFIHSFLYDEKNPDSVRSAIVYAFNNAVILRPELGSRSLQQVELAMSSIVEASEYGGTDADIFKHRDIADNMLAFWGGVENSPVEPTLKSFIFVGKYLERLDLYTRFGYSVEELKAPLAKLGSYILPLNGLPVPQCFAEGLRWLVGQLPQRGYAELAEKLGMLLKDFDGRISTKDLKDLGMLNTMDMDAARLWRIRATAIARCVYNGWNKAHGVENAEGTTIIAEETM</sequence>
<evidence type="ECO:0000313" key="3">
    <source>
        <dbReference type="EMBL" id="GJD13152.1"/>
    </source>
</evidence>